<dbReference type="OrthoDB" id="437272at2759"/>
<keyword evidence="6" id="KW-0472">Membrane</keyword>
<dbReference type="AlphaFoldDB" id="A0A812R4L7"/>
<organism evidence="8 9">
    <name type="scientific">Symbiodinium natans</name>
    <dbReference type="NCBI Taxonomy" id="878477"/>
    <lineage>
        <taxon>Eukaryota</taxon>
        <taxon>Sar</taxon>
        <taxon>Alveolata</taxon>
        <taxon>Dinophyceae</taxon>
        <taxon>Suessiales</taxon>
        <taxon>Symbiodiniaceae</taxon>
        <taxon>Symbiodinium</taxon>
    </lineage>
</organism>
<evidence type="ECO:0000256" key="4">
    <source>
        <dbReference type="PROSITE-ProRule" id="PRU00175"/>
    </source>
</evidence>
<dbReference type="InterPro" id="IPR001841">
    <property type="entry name" value="Znf_RING"/>
</dbReference>
<comment type="caution">
    <text evidence="8">The sequence shown here is derived from an EMBL/GenBank/DDBJ whole genome shotgun (WGS) entry which is preliminary data.</text>
</comment>
<dbReference type="GO" id="GO:0009507">
    <property type="term" value="C:chloroplast"/>
    <property type="evidence" value="ECO:0007669"/>
    <property type="project" value="UniProtKB-SubCell"/>
</dbReference>
<gene>
    <name evidence="8" type="primary">FCPD</name>
    <name evidence="8" type="ORF">SNAT2548_LOCUS22757</name>
</gene>
<dbReference type="SUPFAM" id="SSF103511">
    <property type="entry name" value="Chlorophyll a-b binding protein"/>
    <property type="match status" value="1"/>
</dbReference>
<evidence type="ECO:0000256" key="6">
    <source>
        <dbReference type="SAM" id="Phobius"/>
    </source>
</evidence>
<evidence type="ECO:0000256" key="3">
    <source>
        <dbReference type="ARBA" id="ARBA00022640"/>
    </source>
</evidence>
<dbReference type="Pfam" id="PF00504">
    <property type="entry name" value="Chloroa_b-bind"/>
    <property type="match status" value="1"/>
</dbReference>
<evidence type="ECO:0000256" key="1">
    <source>
        <dbReference type="ARBA" id="ARBA00004229"/>
    </source>
</evidence>
<protein>
    <submittedName>
        <fullName evidence="8">FCPD protein</fullName>
    </submittedName>
</protein>
<evidence type="ECO:0000313" key="8">
    <source>
        <dbReference type="EMBL" id="CAE7418423.1"/>
    </source>
</evidence>
<dbReference type="Gene3D" id="1.10.3460.10">
    <property type="entry name" value="Chlorophyll a/b binding protein domain"/>
    <property type="match status" value="1"/>
</dbReference>
<keyword evidence="6" id="KW-0812">Transmembrane</keyword>
<sequence length="679" mass="74872">MEQMVPGDTEPVGMDPLTDCPICFETYERWEMEAGQAGDPPRHAEKKLDCCGQSLCFHCYGHLRRCPFCRIRWHGDSEEDDDWDADNANFWQRRNFPNPILTVWGTTLALDLIRVMTSSALTGARAIAAAATAAAAESPLLLAGTATGAAVVVGGLALVKAAQHRPEQAERLQQAVRNRIRHQLVLHVADNVGNSWRKAVANIWDALHWHLSPQLAGMPHVYTGSIWRTSARMKHHAALSALLHSEGQTETPMSGESASSSSAQSSEDSFARLRVWGDVVFCFILWLDYNPHTPNWGYCSSYGLPHLHLCWHNRWREDLRHVVCDLARHVESEYIQAVLPRQELKCVECLLAMLDHVLSWEVVTLDRGAVSPSGAVVSRVSLPGDAAVPTVPTARGARSAVLSRSARGALASLSATLVSTLALPALKLRVRRGAGSRLGRKAEESSTATEPELSAAKEDKEAEEAQEAEGERGVEADEESTAIGKAKPRQRRMPFDPTKEPGAMAPLGFFDPLGFCPSGDEGKFKQLRAAELKHGRVAMLASVGLVAQCYIRLPFLGLKDSPAGYKAALLVPSLWMFGLVVIGSMLVEWLFWKEDPWKEPGNFGDPLGLNMYDRDMREKELWDALFCFALTKAYYLPCLGPVSRELRVARSLTMGASPCLQRPAYLQQSSSLERTRCFV</sequence>
<evidence type="ECO:0000256" key="2">
    <source>
        <dbReference type="ARBA" id="ARBA00022528"/>
    </source>
</evidence>
<keyword evidence="4" id="KW-0862">Zinc</keyword>
<dbReference type="Proteomes" id="UP000604046">
    <property type="component" value="Unassembled WGS sequence"/>
</dbReference>
<feature type="transmembrane region" description="Helical" evidence="6">
    <location>
        <begin position="535"/>
        <end position="553"/>
    </location>
</feature>
<evidence type="ECO:0000259" key="7">
    <source>
        <dbReference type="PROSITE" id="PS50089"/>
    </source>
</evidence>
<dbReference type="InterPro" id="IPR022796">
    <property type="entry name" value="Chloroa_b-bind"/>
</dbReference>
<dbReference type="GO" id="GO:0008270">
    <property type="term" value="F:zinc ion binding"/>
    <property type="evidence" value="ECO:0007669"/>
    <property type="project" value="UniProtKB-KW"/>
</dbReference>
<keyword evidence="9" id="KW-1185">Reference proteome</keyword>
<reference evidence="8" key="1">
    <citation type="submission" date="2021-02" db="EMBL/GenBank/DDBJ databases">
        <authorList>
            <person name="Dougan E. K."/>
            <person name="Rhodes N."/>
            <person name="Thang M."/>
            <person name="Chan C."/>
        </authorList>
    </citation>
    <scope>NUCLEOTIDE SEQUENCE</scope>
</reference>
<keyword evidence="4" id="KW-0479">Metal-binding</keyword>
<feature type="region of interest" description="Disordered" evidence="5">
    <location>
        <begin position="434"/>
        <end position="498"/>
    </location>
</feature>
<feature type="transmembrane region" description="Helical" evidence="6">
    <location>
        <begin position="573"/>
        <end position="592"/>
    </location>
</feature>
<keyword evidence="2" id="KW-0150">Chloroplast</keyword>
<evidence type="ECO:0000313" key="9">
    <source>
        <dbReference type="Proteomes" id="UP000604046"/>
    </source>
</evidence>
<name>A0A812R4L7_9DINO</name>
<dbReference type="EMBL" id="CAJNDS010002298">
    <property type="protein sequence ID" value="CAE7418423.1"/>
    <property type="molecule type" value="Genomic_DNA"/>
</dbReference>
<keyword evidence="6" id="KW-1133">Transmembrane helix</keyword>
<keyword evidence="3" id="KW-0934">Plastid</keyword>
<keyword evidence="4" id="KW-0863">Zinc-finger</keyword>
<proteinExistence type="predicted"/>
<comment type="subcellular location">
    <subcellularLocation>
        <location evidence="1">Plastid</location>
        <location evidence="1">Chloroplast</location>
    </subcellularLocation>
</comment>
<accession>A0A812R4L7</accession>
<dbReference type="PROSITE" id="PS50089">
    <property type="entry name" value="ZF_RING_2"/>
    <property type="match status" value="1"/>
</dbReference>
<evidence type="ECO:0000256" key="5">
    <source>
        <dbReference type="SAM" id="MobiDB-lite"/>
    </source>
</evidence>
<feature type="domain" description="RING-type" evidence="7">
    <location>
        <begin position="20"/>
        <end position="70"/>
    </location>
</feature>